<accession>A0A1F5Z2B5</accession>
<comment type="caution">
    <text evidence="2">The sequence shown here is derived from an EMBL/GenBank/DDBJ whole genome shotgun (WGS) entry which is preliminary data.</text>
</comment>
<feature type="compositionally biased region" description="Basic and acidic residues" evidence="1">
    <location>
        <begin position="69"/>
        <end position="78"/>
    </location>
</feature>
<proteinExistence type="predicted"/>
<evidence type="ECO:0000313" key="2">
    <source>
        <dbReference type="EMBL" id="OGG06262.1"/>
    </source>
</evidence>
<dbReference type="AlphaFoldDB" id="A0A1F5Z2B5"/>
<sequence>MGEKITPGVPIKAPQGGAFSEAAAFVRDAVYEKRITAEEGQALTEQAYFDTMRAQDLGYPVEDDSNQLPEREATRGKT</sequence>
<protein>
    <submittedName>
        <fullName evidence="2">Uncharacterized protein</fullName>
    </submittedName>
</protein>
<evidence type="ECO:0000256" key="1">
    <source>
        <dbReference type="SAM" id="MobiDB-lite"/>
    </source>
</evidence>
<gene>
    <name evidence="2" type="ORF">A2777_06705</name>
</gene>
<name>A0A1F5Z2B5_9BACT</name>
<dbReference type="Proteomes" id="UP000177354">
    <property type="component" value="Unassembled WGS sequence"/>
</dbReference>
<feature type="region of interest" description="Disordered" evidence="1">
    <location>
        <begin position="57"/>
        <end position="78"/>
    </location>
</feature>
<dbReference type="EMBL" id="MFJF01000018">
    <property type="protein sequence ID" value="OGG06262.1"/>
    <property type="molecule type" value="Genomic_DNA"/>
</dbReference>
<evidence type="ECO:0000313" key="3">
    <source>
        <dbReference type="Proteomes" id="UP000177354"/>
    </source>
</evidence>
<reference evidence="2 3" key="1">
    <citation type="journal article" date="2016" name="Nat. Commun.">
        <title>Thousands of microbial genomes shed light on interconnected biogeochemical processes in an aquifer system.</title>
        <authorList>
            <person name="Anantharaman K."/>
            <person name="Brown C.T."/>
            <person name="Hug L.A."/>
            <person name="Sharon I."/>
            <person name="Castelle C.J."/>
            <person name="Probst A.J."/>
            <person name="Thomas B.C."/>
            <person name="Singh A."/>
            <person name="Wilkins M.J."/>
            <person name="Karaoz U."/>
            <person name="Brodie E.L."/>
            <person name="Williams K.H."/>
            <person name="Hubbard S.S."/>
            <person name="Banfield J.F."/>
        </authorList>
    </citation>
    <scope>NUCLEOTIDE SEQUENCE [LARGE SCALE GENOMIC DNA]</scope>
</reference>
<organism evidence="2 3">
    <name type="scientific">Candidatus Gottesmanbacteria bacterium RIFCSPHIGHO2_01_FULL_40_15</name>
    <dbReference type="NCBI Taxonomy" id="1798376"/>
    <lineage>
        <taxon>Bacteria</taxon>
        <taxon>Candidatus Gottesmaniibacteriota</taxon>
    </lineage>
</organism>